<sequence length="133" mass="15035">MDTSLDYSTSMNVYVQSLQDKQLIENVYKNNDLPAPTYLDDIIVQPIVSKNISPAGLGAINNLIIINKYLNSDLNNLARYIINLQTQKEVLESEVEYQSDLIDIEQLERRVELLKQRLGEQLKGQQGAVEAAP</sequence>
<evidence type="ECO:0000313" key="2">
    <source>
        <dbReference type="EMBL" id="NOU52180.1"/>
    </source>
</evidence>
<comment type="caution">
    <text evidence="2">The sequence shown here is derived from an EMBL/GenBank/DDBJ whole genome shotgun (WGS) entry which is preliminary data.</text>
</comment>
<evidence type="ECO:0000256" key="1">
    <source>
        <dbReference type="SAM" id="Coils"/>
    </source>
</evidence>
<accession>A0A849VH92</accession>
<gene>
    <name evidence="2" type="ORF">HG263_16750</name>
</gene>
<proteinExistence type="predicted"/>
<keyword evidence="3" id="KW-1185">Reference proteome</keyword>
<feature type="coiled-coil region" evidence="1">
    <location>
        <begin position="74"/>
        <end position="124"/>
    </location>
</feature>
<dbReference type="EMBL" id="JABBPG010000008">
    <property type="protein sequence ID" value="NOU52180.1"/>
    <property type="molecule type" value="Genomic_DNA"/>
</dbReference>
<evidence type="ECO:0000313" key="3">
    <source>
        <dbReference type="Proteomes" id="UP000586305"/>
    </source>
</evidence>
<organism evidence="2 3">
    <name type="scientific">Pseudoalteromonas caenipelagi</name>
    <dbReference type="NCBI Taxonomy" id="2726988"/>
    <lineage>
        <taxon>Bacteria</taxon>
        <taxon>Pseudomonadati</taxon>
        <taxon>Pseudomonadota</taxon>
        <taxon>Gammaproteobacteria</taxon>
        <taxon>Alteromonadales</taxon>
        <taxon>Pseudoalteromonadaceae</taxon>
        <taxon>Pseudoalteromonas</taxon>
    </lineage>
</organism>
<dbReference type="AlphaFoldDB" id="A0A849VH92"/>
<protein>
    <submittedName>
        <fullName evidence="2">Uncharacterized protein</fullName>
    </submittedName>
</protein>
<dbReference type="RefSeq" id="WP_171627238.1">
    <property type="nucleotide sequence ID" value="NZ_JABBPG010000008.1"/>
</dbReference>
<dbReference type="Proteomes" id="UP000586305">
    <property type="component" value="Unassembled WGS sequence"/>
</dbReference>
<name>A0A849VH92_9GAMM</name>
<keyword evidence="1" id="KW-0175">Coiled coil</keyword>
<reference evidence="2 3" key="1">
    <citation type="submission" date="2020-04" db="EMBL/GenBank/DDBJ databases">
        <title>Pseudoalteromonas caenipelagi sp. nov., isolated from a tidal flat.</title>
        <authorList>
            <person name="Park S."/>
            <person name="Yoon J.-H."/>
        </authorList>
    </citation>
    <scope>NUCLEOTIDE SEQUENCE [LARGE SCALE GENOMIC DNA]</scope>
    <source>
        <strain evidence="2 3">JBTF-M23</strain>
    </source>
</reference>